<feature type="transmembrane region" description="Helical" evidence="6">
    <location>
        <begin position="350"/>
        <end position="367"/>
    </location>
</feature>
<comment type="subcellular location">
    <subcellularLocation>
        <location evidence="1">Membrane</location>
        <topology evidence="1">Multi-pass membrane protein</topology>
    </subcellularLocation>
</comment>
<keyword evidence="2 6" id="KW-0812">Transmembrane</keyword>
<keyword evidence="3 6" id="KW-1133">Transmembrane helix</keyword>
<dbReference type="Gene3D" id="1.20.1250.20">
    <property type="entry name" value="MFS general substrate transporter like domains"/>
    <property type="match status" value="2"/>
</dbReference>
<gene>
    <name evidence="7" type="ORF">PVAG01_10712</name>
</gene>
<comment type="caution">
    <text evidence="7">The sequence shown here is derived from an EMBL/GenBank/DDBJ whole genome shotgun (WGS) entry which is preliminary data.</text>
</comment>
<accession>A0ABR4P330</accession>
<feature type="transmembrane region" description="Helical" evidence="6">
    <location>
        <begin position="475"/>
        <end position="506"/>
    </location>
</feature>
<evidence type="ECO:0000256" key="3">
    <source>
        <dbReference type="ARBA" id="ARBA00022989"/>
    </source>
</evidence>
<feature type="transmembrane region" description="Helical" evidence="6">
    <location>
        <begin position="167"/>
        <end position="185"/>
    </location>
</feature>
<reference evidence="7 8" key="1">
    <citation type="submission" date="2024-06" db="EMBL/GenBank/DDBJ databases">
        <title>Complete genome of Phlyctema vagabunda strain 19-DSS-EL-015.</title>
        <authorList>
            <person name="Fiorenzani C."/>
        </authorList>
    </citation>
    <scope>NUCLEOTIDE SEQUENCE [LARGE SCALE GENOMIC DNA]</scope>
    <source>
        <strain evidence="7 8">19-DSS-EL-015</strain>
    </source>
</reference>
<dbReference type="SUPFAM" id="SSF103473">
    <property type="entry name" value="MFS general substrate transporter"/>
    <property type="match status" value="1"/>
</dbReference>
<feature type="transmembrane region" description="Helical" evidence="6">
    <location>
        <begin position="274"/>
        <end position="298"/>
    </location>
</feature>
<feature type="transmembrane region" description="Helical" evidence="6">
    <location>
        <begin position="225"/>
        <end position="248"/>
    </location>
</feature>
<feature type="transmembrane region" description="Helical" evidence="6">
    <location>
        <begin position="197"/>
        <end position="219"/>
    </location>
</feature>
<keyword evidence="8" id="KW-1185">Reference proteome</keyword>
<dbReference type="Proteomes" id="UP001629113">
    <property type="component" value="Unassembled WGS sequence"/>
</dbReference>
<dbReference type="InterPro" id="IPR036259">
    <property type="entry name" value="MFS_trans_sf"/>
</dbReference>
<evidence type="ECO:0000256" key="5">
    <source>
        <dbReference type="SAM" id="MobiDB-lite"/>
    </source>
</evidence>
<dbReference type="PANTHER" id="PTHR23501:SF3">
    <property type="entry name" value="MAJOR FACILITATOR SUPERFAMILY (MFS) PROFILE DOMAIN-CONTAINING PROTEIN"/>
    <property type="match status" value="1"/>
</dbReference>
<evidence type="ECO:0000256" key="6">
    <source>
        <dbReference type="SAM" id="Phobius"/>
    </source>
</evidence>
<dbReference type="Pfam" id="PF07690">
    <property type="entry name" value="MFS_1"/>
    <property type="match status" value="1"/>
</dbReference>
<evidence type="ECO:0000256" key="4">
    <source>
        <dbReference type="ARBA" id="ARBA00023136"/>
    </source>
</evidence>
<dbReference type="EMBL" id="JBFCZG010000010">
    <property type="protein sequence ID" value="KAL3417702.1"/>
    <property type="molecule type" value="Genomic_DNA"/>
</dbReference>
<feature type="transmembrane region" description="Helical" evidence="6">
    <location>
        <begin position="70"/>
        <end position="87"/>
    </location>
</feature>
<evidence type="ECO:0000256" key="2">
    <source>
        <dbReference type="ARBA" id="ARBA00022692"/>
    </source>
</evidence>
<sequence>MRFLPDQVKAEPVVPLYDEKSHSQTEKEVGVLNTDEVHHSDTDSEKIDPTFQRGVQKVEATTQIWSTSHLIAAYVLIWIISFVDAMQQNMTGQLTPYVTSSFSRHSLTATTSIMSSIIGGLWKLPLAKILDIWGRPQGFALMIFFLTIGQVMMAGCNNVQTYAAAQVFYWMGYNGTSYCISIFVADTSALKNRGFMFAFMGTPYIATVWIGGPLAQAFLDGPGFRWGFGVFSIITPIVTLPLLGLFVYNYRKAKASGLVPEVQNNRTFAENVKFYFFEFDVIGILLLAAGLALFLLPFSLYSYQTKRWESPMIICMIVFGVVFLALFALYEKFLAPVTFIPFSLLTDRTVLGASCLGAVLFIEFYIWDSYFSSFLQAVNGLNITQTSYIVNIYSIGSCFWAVIVGTLIRWTGRYKNVALYFGLPLTMLGVGLMIAFRQPHVNIGYIIMCQIFIAFSGGTLVICEQVAAMAVTSHQYIAVVLAIEGMFSSVGGAIGSTVAAAIWTGIFPEALKRNLPAEAQGDFASIYGSLAVQISYPRGDPVREAIMDAYGEAQKWMIVSATAILILGIPCIVVWRNVQVKDFKQVKGNVV</sequence>
<keyword evidence="4 6" id="KW-0472">Membrane</keyword>
<organism evidence="7 8">
    <name type="scientific">Phlyctema vagabunda</name>
    <dbReference type="NCBI Taxonomy" id="108571"/>
    <lineage>
        <taxon>Eukaryota</taxon>
        <taxon>Fungi</taxon>
        <taxon>Dikarya</taxon>
        <taxon>Ascomycota</taxon>
        <taxon>Pezizomycotina</taxon>
        <taxon>Leotiomycetes</taxon>
        <taxon>Helotiales</taxon>
        <taxon>Dermateaceae</taxon>
        <taxon>Phlyctema</taxon>
    </lineage>
</organism>
<feature type="transmembrane region" description="Helical" evidence="6">
    <location>
        <begin position="442"/>
        <end position="463"/>
    </location>
</feature>
<evidence type="ECO:0000313" key="8">
    <source>
        <dbReference type="Proteomes" id="UP001629113"/>
    </source>
</evidence>
<feature type="transmembrane region" description="Helical" evidence="6">
    <location>
        <begin position="107"/>
        <end position="126"/>
    </location>
</feature>
<evidence type="ECO:0000256" key="1">
    <source>
        <dbReference type="ARBA" id="ARBA00004141"/>
    </source>
</evidence>
<proteinExistence type="predicted"/>
<evidence type="ECO:0000313" key="7">
    <source>
        <dbReference type="EMBL" id="KAL3417702.1"/>
    </source>
</evidence>
<feature type="transmembrane region" description="Helical" evidence="6">
    <location>
        <begin position="387"/>
        <end position="410"/>
    </location>
</feature>
<feature type="region of interest" description="Disordered" evidence="5">
    <location>
        <begin position="19"/>
        <end position="46"/>
    </location>
</feature>
<dbReference type="InterPro" id="IPR011701">
    <property type="entry name" value="MFS"/>
</dbReference>
<name>A0ABR4P330_9HELO</name>
<feature type="transmembrane region" description="Helical" evidence="6">
    <location>
        <begin position="417"/>
        <end position="436"/>
    </location>
</feature>
<feature type="transmembrane region" description="Helical" evidence="6">
    <location>
        <begin position="556"/>
        <end position="575"/>
    </location>
</feature>
<feature type="transmembrane region" description="Helical" evidence="6">
    <location>
        <begin position="310"/>
        <end position="330"/>
    </location>
</feature>
<dbReference type="PANTHER" id="PTHR23501">
    <property type="entry name" value="MAJOR FACILITATOR SUPERFAMILY"/>
    <property type="match status" value="1"/>
</dbReference>
<feature type="transmembrane region" description="Helical" evidence="6">
    <location>
        <begin position="138"/>
        <end position="155"/>
    </location>
</feature>
<protein>
    <submittedName>
        <fullName evidence="7">Siderophore iron transporter</fullName>
    </submittedName>
</protein>